<dbReference type="SUPFAM" id="SSF49899">
    <property type="entry name" value="Concanavalin A-like lectins/glucanases"/>
    <property type="match status" value="1"/>
</dbReference>
<sequence>MAPKLDCRTTRRGISQVSRYLYLNTTAVDSHHPISRVFMRSRPPTEATCVTFWFSGRGFTGKLNMYRFTKETALRDPLVSVRTPAKEGQWIARRVPISSRNRWNLVFEGVATAGVPENSGIMIDDIEFSDGECPPYGYYLLFESPGTKGNKTTLTLREPLLYQCVSFWYFLPKLQKSVALYAQDDLISDGQGVWKRYQWDETVQMAIRSTKRFDCGNQSITIERVCDFVKDCANGDDERNCGQCDFSDGLCGWKAEGPLNRGTTAWRRQRMGEVDGSPTTGAYDKPTGRITQAQSEKKTSNGHAPYPGCSGPSDHAKFKRALHCPPPGSPSTPPNIYIPK</sequence>
<proteinExistence type="predicted"/>
<dbReference type="CDD" id="cd00112">
    <property type="entry name" value="LDLa"/>
    <property type="match status" value="1"/>
</dbReference>
<organism evidence="4 5">
    <name type="scientific">Rhipicephalus microplus</name>
    <name type="common">Cattle tick</name>
    <name type="synonym">Boophilus microplus</name>
    <dbReference type="NCBI Taxonomy" id="6941"/>
    <lineage>
        <taxon>Eukaryota</taxon>
        <taxon>Metazoa</taxon>
        <taxon>Ecdysozoa</taxon>
        <taxon>Arthropoda</taxon>
        <taxon>Chelicerata</taxon>
        <taxon>Arachnida</taxon>
        <taxon>Acari</taxon>
        <taxon>Parasitiformes</taxon>
        <taxon>Ixodida</taxon>
        <taxon>Ixodoidea</taxon>
        <taxon>Ixodidae</taxon>
        <taxon>Rhipicephalinae</taxon>
        <taxon>Rhipicephalus</taxon>
        <taxon>Boophilus</taxon>
    </lineage>
</organism>
<comment type="caution">
    <text evidence="4">The sequence shown here is derived from an EMBL/GenBank/DDBJ whole genome shotgun (WGS) entry which is preliminary data.</text>
</comment>
<dbReference type="SUPFAM" id="SSF57424">
    <property type="entry name" value="LDL receptor-like module"/>
    <property type="match status" value="1"/>
</dbReference>
<accession>A0A9J6DUF7</accession>
<dbReference type="PANTHER" id="PTHR23282:SF101">
    <property type="entry name" value="MAM DOMAIN-CONTAINING PROTEIN"/>
    <property type="match status" value="1"/>
</dbReference>
<evidence type="ECO:0000313" key="5">
    <source>
        <dbReference type="Proteomes" id="UP000821866"/>
    </source>
</evidence>
<dbReference type="GO" id="GO:0016020">
    <property type="term" value="C:membrane"/>
    <property type="evidence" value="ECO:0007669"/>
    <property type="project" value="InterPro"/>
</dbReference>
<reference evidence="4" key="1">
    <citation type="journal article" date="2020" name="Cell">
        <title>Large-Scale Comparative Analyses of Tick Genomes Elucidate Their Genetic Diversity and Vector Capacities.</title>
        <authorList>
            <consortium name="Tick Genome and Microbiome Consortium (TIGMIC)"/>
            <person name="Jia N."/>
            <person name="Wang J."/>
            <person name="Shi W."/>
            <person name="Du L."/>
            <person name="Sun Y."/>
            <person name="Zhan W."/>
            <person name="Jiang J.F."/>
            <person name="Wang Q."/>
            <person name="Zhang B."/>
            <person name="Ji P."/>
            <person name="Bell-Sakyi L."/>
            <person name="Cui X.M."/>
            <person name="Yuan T.T."/>
            <person name="Jiang B.G."/>
            <person name="Yang W.F."/>
            <person name="Lam T.T."/>
            <person name="Chang Q.C."/>
            <person name="Ding S.J."/>
            <person name="Wang X.J."/>
            <person name="Zhu J.G."/>
            <person name="Ruan X.D."/>
            <person name="Zhao L."/>
            <person name="Wei J.T."/>
            <person name="Ye R.Z."/>
            <person name="Que T.C."/>
            <person name="Du C.H."/>
            <person name="Zhou Y.H."/>
            <person name="Cheng J.X."/>
            <person name="Dai P.F."/>
            <person name="Guo W.B."/>
            <person name="Han X.H."/>
            <person name="Huang E.J."/>
            <person name="Li L.F."/>
            <person name="Wei W."/>
            <person name="Gao Y.C."/>
            <person name="Liu J.Z."/>
            <person name="Shao H.Z."/>
            <person name="Wang X."/>
            <person name="Wang C.C."/>
            <person name="Yang T.C."/>
            <person name="Huo Q.B."/>
            <person name="Li W."/>
            <person name="Chen H.Y."/>
            <person name="Chen S.E."/>
            <person name="Zhou L.G."/>
            <person name="Ni X.B."/>
            <person name="Tian J.H."/>
            <person name="Sheng Y."/>
            <person name="Liu T."/>
            <person name="Pan Y.S."/>
            <person name="Xia L.Y."/>
            <person name="Li J."/>
            <person name="Zhao F."/>
            <person name="Cao W.C."/>
        </authorList>
    </citation>
    <scope>NUCLEOTIDE SEQUENCE</scope>
    <source>
        <strain evidence="4">Rmic-2018</strain>
    </source>
</reference>
<feature type="domain" description="MAM" evidence="3">
    <location>
        <begin position="1"/>
        <end position="135"/>
    </location>
</feature>
<evidence type="ECO:0000256" key="1">
    <source>
        <dbReference type="ARBA" id="ARBA00023157"/>
    </source>
</evidence>
<keyword evidence="5" id="KW-1185">Reference proteome</keyword>
<feature type="compositionally biased region" description="Pro residues" evidence="2">
    <location>
        <begin position="324"/>
        <end position="333"/>
    </location>
</feature>
<feature type="region of interest" description="Disordered" evidence="2">
    <location>
        <begin position="273"/>
        <end position="340"/>
    </location>
</feature>
<dbReference type="Gene3D" id="2.60.120.200">
    <property type="match status" value="1"/>
</dbReference>
<dbReference type="InterPro" id="IPR013320">
    <property type="entry name" value="ConA-like_dom_sf"/>
</dbReference>
<dbReference type="InterPro" id="IPR000998">
    <property type="entry name" value="MAM_dom"/>
</dbReference>
<dbReference type="InterPro" id="IPR036055">
    <property type="entry name" value="LDL_receptor-like_sf"/>
</dbReference>
<dbReference type="PANTHER" id="PTHR23282">
    <property type="entry name" value="APICAL ENDOSOMAL GLYCOPROTEIN PRECURSOR"/>
    <property type="match status" value="1"/>
</dbReference>
<dbReference type="Pfam" id="PF00629">
    <property type="entry name" value="MAM"/>
    <property type="match status" value="1"/>
</dbReference>
<dbReference type="Proteomes" id="UP000821866">
    <property type="component" value="Unassembled WGS sequence"/>
</dbReference>
<reference evidence="4" key="2">
    <citation type="submission" date="2021-09" db="EMBL/GenBank/DDBJ databases">
        <authorList>
            <person name="Jia N."/>
            <person name="Wang J."/>
            <person name="Shi W."/>
            <person name="Du L."/>
            <person name="Sun Y."/>
            <person name="Zhan W."/>
            <person name="Jiang J."/>
            <person name="Wang Q."/>
            <person name="Zhang B."/>
            <person name="Ji P."/>
            <person name="Sakyi L.B."/>
            <person name="Cui X."/>
            <person name="Yuan T."/>
            <person name="Jiang B."/>
            <person name="Yang W."/>
            <person name="Lam T.T.-Y."/>
            <person name="Chang Q."/>
            <person name="Ding S."/>
            <person name="Wang X."/>
            <person name="Zhu J."/>
            <person name="Ruan X."/>
            <person name="Zhao L."/>
            <person name="Wei J."/>
            <person name="Que T."/>
            <person name="Du C."/>
            <person name="Cheng J."/>
            <person name="Dai P."/>
            <person name="Han X."/>
            <person name="Huang E."/>
            <person name="Gao Y."/>
            <person name="Liu J."/>
            <person name="Shao H."/>
            <person name="Ye R."/>
            <person name="Li L."/>
            <person name="Wei W."/>
            <person name="Wang X."/>
            <person name="Wang C."/>
            <person name="Huo Q."/>
            <person name="Li W."/>
            <person name="Guo W."/>
            <person name="Chen H."/>
            <person name="Chen S."/>
            <person name="Zhou L."/>
            <person name="Zhou L."/>
            <person name="Ni X."/>
            <person name="Tian J."/>
            <person name="Zhou Y."/>
            <person name="Sheng Y."/>
            <person name="Liu T."/>
            <person name="Pan Y."/>
            <person name="Xia L."/>
            <person name="Li J."/>
            <person name="Zhao F."/>
            <person name="Cao W."/>
        </authorList>
    </citation>
    <scope>NUCLEOTIDE SEQUENCE</scope>
    <source>
        <strain evidence="4">Rmic-2018</strain>
        <tissue evidence="4">Larvae</tissue>
    </source>
</reference>
<protein>
    <recommendedName>
        <fullName evidence="3">MAM domain-containing protein</fullName>
    </recommendedName>
</protein>
<keyword evidence="1" id="KW-1015">Disulfide bond</keyword>
<name>A0A9J6DUF7_RHIMP</name>
<gene>
    <name evidence="4" type="ORF">HPB51_013468</name>
</gene>
<dbReference type="InterPro" id="IPR002172">
    <property type="entry name" value="LDrepeatLR_classA_rpt"/>
</dbReference>
<evidence type="ECO:0000256" key="2">
    <source>
        <dbReference type="SAM" id="MobiDB-lite"/>
    </source>
</evidence>
<dbReference type="EMBL" id="JABSTU010000007">
    <property type="protein sequence ID" value="KAH8025869.1"/>
    <property type="molecule type" value="Genomic_DNA"/>
</dbReference>
<dbReference type="VEuPathDB" id="VectorBase:LOC119169741"/>
<dbReference type="AlphaFoldDB" id="A0A9J6DUF7"/>
<evidence type="ECO:0000259" key="3">
    <source>
        <dbReference type="PROSITE" id="PS50060"/>
    </source>
</evidence>
<dbReference type="Gene3D" id="4.10.400.10">
    <property type="entry name" value="Low-density Lipoprotein Receptor"/>
    <property type="match status" value="1"/>
</dbReference>
<evidence type="ECO:0000313" key="4">
    <source>
        <dbReference type="EMBL" id="KAH8025869.1"/>
    </source>
</evidence>
<dbReference type="PROSITE" id="PS50060">
    <property type="entry name" value="MAM_2"/>
    <property type="match status" value="1"/>
</dbReference>
<dbReference type="InterPro" id="IPR051560">
    <property type="entry name" value="MAM_domain-containing"/>
</dbReference>